<evidence type="ECO:0000256" key="3">
    <source>
        <dbReference type="ARBA" id="ARBA00022737"/>
    </source>
</evidence>
<evidence type="ECO:0000256" key="7">
    <source>
        <dbReference type="PROSITE-ProRule" id="PRU00042"/>
    </source>
</evidence>
<gene>
    <name evidence="10" type="ORF">PPERSA_03350</name>
</gene>
<organism evidence="10 11">
    <name type="scientific">Pseudocohnilembus persalinus</name>
    <name type="common">Ciliate</name>
    <dbReference type="NCBI Taxonomy" id="266149"/>
    <lineage>
        <taxon>Eukaryota</taxon>
        <taxon>Sar</taxon>
        <taxon>Alveolata</taxon>
        <taxon>Ciliophora</taxon>
        <taxon>Intramacronucleata</taxon>
        <taxon>Oligohymenophorea</taxon>
        <taxon>Scuticociliatia</taxon>
        <taxon>Philasterida</taxon>
        <taxon>Pseudocohnilembidae</taxon>
        <taxon>Pseudocohnilembus</taxon>
    </lineage>
</organism>
<keyword evidence="3" id="KW-0677">Repeat</keyword>
<evidence type="ECO:0000313" key="10">
    <source>
        <dbReference type="EMBL" id="KRX08356.1"/>
    </source>
</evidence>
<keyword evidence="5" id="KW-0862">Zinc</keyword>
<dbReference type="PROSITE" id="PS50157">
    <property type="entry name" value="ZINC_FINGER_C2H2_2"/>
    <property type="match status" value="1"/>
</dbReference>
<keyword evidence="6" id="KW-0539">Nucleus</keyword>
<dbReference type="EMBL" id="LDAU01000065">
    <property type="protein sequence ID" value="KRX08356.1"/>
    <property type="molecule type" value="Genomic_DNA"/>
</dbReference>
<evidence type="ECO:0000256" key="2">
    <source>
        <dbReference type="ARBA" id="ARBA00022723"/>
    </source>
</evidence>
<name>A0A0V0R1F5_PSEPJ</name>
<accession>A0A0V0R1F5</accession>
<sequence>MQNFEPTQKKVKIEEEQQLVNLLASIQKINTSQQNLQQNQYINPISLLNQLLIQQNANNYKQSFQQPQSQNLTPVQMNEILNKKIQEQQMQLNYLIMQKMSNNSNQNNIVNINNILNNQYAQQQQQQNDQFNNIQQYNQICNPQFQNQLNGIIKTNTNNNQIKQYDAIIYQQLLQNQQNLNQAQQISQNQVQENINLNLKQEEVEKQNKNLIHPIQIHNNIENQSQNKDLNQNSNLYQELPQQENNLSKSVSSNFNKEKSSNFSSKFEPDNLTEYSTTACFNNNINQNQETLSESQKYGNKNFTCQICLKSYSSKSYMNKHINEVHQQSKRQCNFCKKDLMMDHHQFILHQQQCDRSKNCPHCDKKGMNFEERDEHILKQHPEQFLQREQEMFLECSICHKKNFKTYGILKQHMKKQHKQLNLKCQQCGKDGFCRITMIQHFKTHHQYDKKCQICGLSNLSQAQLDEHLQKNHQKSELLNSQSGLFDQNSNQIEENTKKQQKNSEIAKVIKMGLDQKQKKLFSDIQSVNDSQLKKYVLKRSSYTQKINQILNL</sequence>
<comment type="subcellular location">
    <subcellularLocation>
        <location evidence="1">Nucleus</location>
    </subcellularLocation>
</comment>
<dbReference type="GO" id="GO:0000978">
    <property type="term" value="F:RNA polymerase II cis-regulatory region sequence-specific DNA binding"/>
    <property type="evidence" value="ECO:0007669"/>
    <property type="project" value="TreeGrafter"/>
</dbReference>
<evidence type="ECO:0000313" key="11">
    <source>
        <dbReference type="Proteomes" id="UP000054937"/>
    </source>
</evidence>
<dbReference type="GO" id="GO:0005634">
    <property type="term" value="C:nucleus"/>
    <property type="evidence" value="ECO:0007669"/>
    <property type="project" value="UniProtKB-SubCell"/>
</dbReference>
<dbReference type="AlphaFoldDB" id="A0A0V0R1F5"/>
<dbReference type="PANTHER" id="PTHR24388">
    <property type="entry name" value="ZINC FINGER PROTEIN"/>
    <property type="match status" value="1"/>
</dbReference>
<evidence type="ECO:0000256" key="8">
    <source>
        <dbReference type="SAM" id="MobiDB-lite"/>
    </source>
</evidence>
<dbReference type="OrthoDB" id="6077919at2759"/>
<dbReference type="Proteomes" id="UP000054937">
    <property type="component" value="Unassembled WGS sequence"/>
</dbReference>
<reference evidence="10 11" key="1">
    <citation type="journal article" date="2015" name="Sci. Rep.">
        <title>Genome of the facultative scuticociliatosis pathogen Pseudocohnilembus persalinus provides insight into its virulence through horizontal gene transfer.</title>
        <authorList>
            <person name="Xiong J."/>
            <person name="Wang G."/>
            <person name="Cheng J."/>
            <person name="Tian M."/>
            <person name="Pan X."/>
            <person name="Warren A."/>
            <person name="Jiang C."/>
            <person name="Yuan D."/>
            <person name="Miao W."/>
        </authorList>
    </citation>
    <scope>NUCLEOTIDE SEQUENCE [LARGE SCALE GENOMIC DNA]</scope>
    <source>
        <strain evidence="10">36N120E</strain>
    </source>
</reference>
<evidence type="ECO:0000259" key="9">
    <source>
        <dbReference type="PROSITE" id="PS50157"/>
    </source>
</evidence>
<dbReference type="InParanoid" id="A0A0V0R1F5"/>
<dbReference type="PROSITE" id="PS00028">
    <property type="entry name" value="ZINC_FINGER_C2H2_1"/>
    <property type="match status" value="1"/>
</dbReference>
<keyword evidence="11" id="KW-1185">Reference proteome</keyword>
<proteinExistence type="predicted"/>
<evidence type="ECO:0000256" key="4">
    <source>
        <dbReference type="ARBA" id="ARBA00022771"/>
    </source>
</evidence>
<feature type="domain" description="C2H2-type" evidence="9">
    <location>
        <begin position="303"/>
        <end position="331"/>
    </location>
</feature>
<dbReference type="GO" id="GO:0000981">
    <property type="term" value="F:DNA-binding transcription factor activity, RNA polymerase II-specific"/>
    <property type="evidence" value="ECO:0007669"/>
    <property type="project" value="TreeGrafter"/>
</dbReference>
<evidence type="ECO:0000256" key="5">
    <source>
        <dbReference type="ARBA" id="ARBA00022833"/>
    </source>
</evidence>
<dbReference type="PANTHER" id="PTHR24388:SF54">
    <property type="entry name" value="PROTEIN ESCARGOT"/>
    <property type="match status" value="1"/>
</dbReference>
<evidence type="ECO:0000256" key="1">
    <source>
        <dbReference type="ARBA" id="ARBA00004123"/>
    </source>
</evidence>
<keyword evidence="4 7" id="KW-0863">Zinc-finger</keyword>
<evidence type="ECO:0000256" key="6">
    <source>
        <dbReference type="ARBA" id="ARBA00023242"/>
    </source>
</evidence>
<dbReference type="InterPro" id="IPR013087">
    <property type="entry name" value="Znf_C2H2_type"/>
</dbReference>
<dbReference type="InterPro" id="IPR050527">
    <property type="entry name" value="Snail/Krueppel_Znf"/>
</dbReference>
<protein>
    <recommendedName>
        <fullName evidence="9">C2H2-type domain-containing protein</fullName>
    </recommendedName>
</protein>
<dbReference type="GO" id="GO:0008270">
    <property type="term" value="F:zinc ion binding"/>
    <property type="evidence" value="ECO:0007669"/>
    <property type="project" value="UniProtKB-KW"/>
</dbReference>
<feature type="compositionally biased region" description="Low complexity" evidence="8">
    <location>
        <begin position="248"/>
        <end position="266"/>
    </location>
</feature>
<feature type="region of interest" description="Disordered" evidence="8">
    <location>
        <begin position="244"/>
        <end position="268"/>
    </location>
</feature>
<dbReference type="SMART" id="SM00355">
    <property type="entry name" value="ZnF_C2H2"/>
    <property type="match status" value="5"/>
</dbReference>
<dbReference type="Gene3D" id="3.30.160.60">
    <property type="entry name" value="Classic Zinc Finger"/>
    <property type="match status" value="2"/>
</dbReference>
<comment type="caution">
    <text evidence="10">The sequence shown here is derived from an EMBL/GenBank/DDBJ whole genome shotgun (WGS) entry which is preliminary data.</text>
</comment>
<keyword evidence="2" id="KW-0479">Metal-binding</keyword>